<gene>
    <name evidence="3" type="ORF">NFI88_02680</name>
</gene>
<comment type="caution">
    <text evidence="3">The sequence shown here is derived from an EMBL/GenBank/DDBJ whole genome shotgun (WGS) entry which is preliminary data.</text>
</comment>
<name>A0ABT1VTU4_9PROT</name>
<feature type="signal peptide" evidence="2">
    <location>
        <begin position="1"/>
        <end position="26"/>
    </location>
</feature>
<dbReference type="Proteomes" id="UP001524547">
    <property type="component" value="Unassembled WGS sequence"/>
</dbReference>
<evidence type="ECO:0000256" key="2">
    <source>
        <dbReference type="SAM" id="SignalP"/>
    </source>
</evidence>
<evidence type="ECO:0000313" key="4">
    <source>
        <dbReference type="Proteomes" id="UP001524547"/>
    </source>
</evidence>
<dbReference type="EMBL" id="JAMZEJ010000002">
    <property type="protein sequence ID" value="MCQ8239746.1"/>
    <property type="molecule type" value="Genomic_DNA"/>
</dbReference>
<keyword evidence="4" id="KW-1185">Reference proteome</keyword>
<proteinExistence type="predicted"/>
<accession>A0ABT1VTU4</accession>
<protein>
    <submittedName>
        <fullName evidence="3">Uncharacterized protein</fullName>
    </submittedName>
</protein>
<feature type="chain" id="PRO_5045132261" evidence="2">
    <location>
        <begin position="27"/>
        <end position="80"/>
    </location>
</feature>
<feature type="compositionally biased region" description="Gly residues" evidence="1">
    <location>
        <begin position="52"/>
        <end position="80"/>
    </location>
</feature>
<feature type="region of interest" description="Disordered" evidence="1">
    <location>
        <begin position="25"/>
        <end position="80"/>
    </location>
</feature>
<evidence type="ECO:0000256" key="1">
    <source>
        <dbReference type="SAM" id="MobiDB-lite"/>
    </source>
</evidence>
<evidence type="ECO:0000313" key="3">
    <source>
        <dbReference type="EMBL" id="MCQ8239746.1"/>
    </source>
</evidence>
<dbReference type="RefSeq" id="WP_422918497.1">
    <property type="nucleotide sequence ID" value="NZ_JAMZEJ010000002.1"/>
</dbReference>
<keyword evidence="2" id="KW-0732">Signal</keyword>
<organism evidence="3 4">
    <name type="scientific">Rhizosaccharibacter radicis</name>
    <dbReference type="NCBI Taxonomy" id="2782605"/>
    <lineage>
        <taxon>Bacteria</taxon>
        <taxon>Pseudomonadati</taxon>
        <taxon>Pseudomonadota</taxon>
        <taxon>Alphaproteobacteria</taxon>
        <taxon>Acetobacterales</taxon>
        <taxon>Acetobacteraceae</taxon>
        <taxon>Rhizosaccharibacter</taxon>
    </lineage>
</organism>
<sequence length="80" mass="7596">MTMVHSRCRRRIGMVAALIAALPAACGPQPPGSSPPTLIERGAGPAMPDYLGNGGMGPGGSNGGMGTGGGIQGGGGPALP</sequence>
<reference evidence="3 4" key="1">
    <citation type="submission" date="2022-06" db="EMBL/GenBank/DDBJ databases">
        <title>Rhizosaccharibacter gen. nov. sp. nov. KSS12, endophytic bacteria isolated from sugarcane.</title>
        <authorList>
            <person name="Pitiwittayakul N."/>
        </authorList>
    </citation>
    <scope>NUCLEOTIDE SEQUENCE [LARGE SCALE GENOMIC DNA]</scope>
    <source>
        <strain evidence="3 4">KSS12</strain>
    </source>
</reference>